<keyword evidence="3" id="KW-1185">Reference proteome</keyword>
<feature type="region of interest" description="Disordered" evidence="1">
    <location>
        <begin position="33"/>
        <end position="56"/>
    </location>
</feature>
<proteinExistence type="predicted"/>
<evidence type="ECO:0000313" key="3">
    <source>
        <dbReference type="Proteomes" id="UP000188268"/>
    </source>
</evidence>
<dbReference type="Proteomes" id="UP000188268">
    <property type="component" value="Unassembled WGS sequence"/>
</dbReference>
<reference evidence="2 3" key="1">
    <citation type="submission" date="2013-09" db="EMBL/GenBank/DDBJ databases">
        <title>Corchorus capsularis genome sequencing.</title>
        <authorList>
            <person name="Alam M."/>
            <person name="Haque M.S."/>
            <person name="Islam M.S."/>
            <person name="Emdad E.M."/>
            <person name="Islam M.M."/>
            <person name="Ahmed B."/>
            <person name="Halim A."/>
            <person name="Hossen Q.M.M."/>
            <person name="Hossain M.Z."/>
            <person name="Ahmed R."/>
            <person name="Khan M.M."/>
            <person name="Islam R."/>
            <person name="Rashid M.M."/>
            <person name="Khan S.A."/>
            <person name="Rahman M.S."/>
            <person name="Alam M."/>
        </authorList>
    </citation>
    <scope>NUCLEOTIDE SEQUENCE [LARGE SCALE GENOMIC DNA]</scope>
    <source>
        <strain evidence="3">cv. CVL-1</strain>
        <tissue evidence="2">Whole seedling</tissue>
    </source>
</reference>
<dbReference type="AlphaFoldDB" id="A0A1R3H7K6"/>
<sequence length="56" mass="6162">MAQVSSGNEFLVRTMENPFRQIRKMKMATKPSEMQLAVTKESTPLTTDAAAADACQ</sequence>
<dbReference type="EMBL" id="AWWV01012537">
    <property type="protein sequence ID" value="OMO66312.1"/>
    <property type="molecule type" value="Genomic_DNA"/>
</dbReference>
<dbReference type="Gramene" id="OMO66312">
    <property type="protein sequence ID" value="OMO66312"/>
    <property type="gene ID" value="CCACVL1_21223"/>
</dbReference>
<evidence type="ECO:0000256" key="1">
    <source>
        <dbReference type="SAM" id="MobiDB-lite"/>
    </source>
</evidence>
<name>A0A1R3H7K6_COCAP</name>
<feature type="compositionally biased region" description="Low complexity" evidence="1">
    <location>
        <begin position="46"/>
        <end position="56"/>
    </location>
</feature>
<evidence type="ECO:0000313" key="2">
    <source>
        <dbReference type="EMBL" id="OMO66312.1"/>
    </source>
</evidence>
<gene>
    <name evidence="2" type="ORF">CCACVL1_21223</name>
</gene>
<accession>A0A1R3H7K6</accession>
<organism evidence="2 3">
    <name type="scientific">Corchorus capsularis</name>
    <name type="common">Jute</name>
    <dbReference type="NCBI Taxonomy" id="210143"/>
    <lineage>
        <taxon>Eukaryota</taxon>
        <taxon>Viridiplantae</taxon>
        <taxon>Streptophyta</taxon>
        <taxon>Embryophyta</taxon>
        <taxon>Tracheophyta</taxon>
        <taxon>Spermatophyta</taxon>
        <taxon>Magnoliopsida</taxon>
        <taxon>eudicotyledons</taxon>
        <taxon>Gunneridae</taxon>
        <taxon>Pentapetalae</taxon>
        <taxon>rosids</taxon>
        <taxon>malvids</taxon>
        <taxon>Malvales</taxon>
        <taxon>Malvaceae</taxon>
        <taxon>Grewioideae</taxon>
        <taxon>Apeibeae</taxon>
        <taxon>Corchorus</taxon>
    </lineage>
</organism>
<protein>
    <submittedName>
        <fullName evidence="2">Uncharacterized protein</fullName>
    </submittedName>
</protein>
<comment type="caution">
    <text evidence="2">The sequence shown here is derived from an EMBL/GenBank/DDBJ whole genome shotgun (WGS) entry which is preliminary data.</text>
</comment>